<sequence>MIENRTDERKEGRTRVRRPRTISISLAERGQTTQDFAIGIGVFLLAIAFVFSFLPSIVTPFDSSVSGAETAQADRIVDRIVHNVSTDTPNELDSSDFNENYTGTNLAAQLGLRANGPGSDDTVYDNVNVSVVSINGSVPVTDANGEKLAGGEHYSDQPAASAARIVTVNSPDTCTPACRLIVRVW</sequence>
<reference evidence="2 3" key="1">
    <citation type="submission" date="2020-07" db="EMBL/GenBank/DDBJ databases">
        <title>Natrinema (YPL30) sp. nov. and Haloterrigena xxxxxx (YPL8) sp. nov., isolated from a salt mine.</title>
        <authorList>
            <person name="Cui H."/>
        </authorList>
    </citation>
    <scope>NUCLEOTIDE SEQUENCE [LARGE SCALE GENOMIC DNA]</scope>
    <source>
        <strain evidence="2 3">YPL13</strain>
    </source>
</reference>
<dbReference type="AlphaFoldDB" id="A0A7D6CMY6"/>
<gene>
    <name evidence="2" type="ORF">HYG81_15405</name>
</gene>
<accession>A0A7D6CMY6</accession>
<evidence type="ECO:0000256" key="1">
    <source>
        <dbReference type="SAM" id="Phobius"/>
    </source>
</evidence>
<keyword evidence="1" id="KW-0472">Membrane</keyword>
<keyword evidence="1" id="KW-0812">Transmembrane</keyword>
<dbReference type="EMBL" id="CP059154">
    <property type="protein sequence ID" value="QLK25455.1"/>
    <property type="molecule type" value="Genomic_DNA"/>
</dbReference>
<keyword evidence="1" id="KW-1133">Transmembrane helix</keyword>
<proteinExistence type="predicted"/>
<evidence type="ECO:0000313" key="3">
    <source>
        <dbReference type="Proteomes" id="UP000510869"/>
    </source>
</evidence>
<dbReference type="GeneID" id="300987129"/>
<dbReference type="RefSeq" id="WP_180840644.1">
    <property type="nucleotide sequence ID" value="NZ_CP059154.1"/>
</dbReference>
<feature type="transmembrane region" description="Helical" evidence="1">
    <location>
        <begin position="36"/>
        <end position="54"/>
    </location>
</feature>
<keyword evidence="3" id="KW-1185">Reference proteome</keyword>
<organism evidence="2 3">
    <name type="scientific">Natrinema zhouii</name>
    <dbReference type="NCBI Taxonomy" id="1710539"/>
    <lineage>
        <taxon>Archaea</taxon>
        <taxon>Methanobacteriati</taxon>
        <taxon>Methanobacteriota</taxon>
        <taxon>Stenosarchaea group</taxon>
        <taxon>Halobacteria</taxon>
        <taxon>Halobacteriales</taxon>
        <taxon>Natrialbaceae</taxon>
        <taxon>Natrinema</taxon>
    </lineage>
</organism>
<dbReference type="InterPro" id="IPR056613">
    <property type="entry name" value="DUF7287"/>
</dbReference>
<name>A0A7D6CMY6_9EURY</name>
<evidence type="ECO:0000313" key="2">
    <source>
        <dbReference type="EMBL" id="QLK25455.1"/>
    </source>
</evidence>
<dbReference type="OrthoDB" id="125215at2157"/>
<protein>
    <submittedName>
        <fullName evidence="2">Uncharacterized protein</fullName>
    </submittedName>
</protein>
<dbReference type="Proteomes" id="UP000510869">
    <property type="component" value="Chromosome"/>
</dbReference>
<dbReference type="KEGG" id="nay:HYG81_15405"/>
<dbReference type="Pfam" id="PF23958">
    <property type="entry name" value="DUF7287"/>
    <property type="match status" value="1"/>
</dbReference>